<dbReference type="Proteomes" id="UP000659344">
    <property type="component" value="Unassembled WGS sequence"/>
</dbReference>
<evidence type="ECO:0000313" key="2">
    <source>
        <dbReference type="Proteomes" id="UP000659344"/>
    </source>
</evidence>
<accession>A0ABQ1YB94</accession>
<protein>
    <recommendedName>
        <fullName evidence="3">Pentapeptide repeat-containing protein</fullName>
    </recommendedName>
</protein>
<organism evidence="1 2">
    <name type="scientific">Paenibacillus segetis</name>
    <dbReference type="NCBI Taxonomy" id="1325360"/>
    <lineage>
        <taxon>Bacteria</taxon>
        <taxon>Bacillati</taxon>
        <taxon>Bacillota</taxon>
        <taxon>Bacilli</taxon>
        <taxon>Bacillales</taxon>
        <taxon>Paenibacillaceae</taxon>
        <taxon>Paenibacillus</taxon>
    </lineage>
</organism>
<evidence type="ECO:0000313" key="1">
    <source>
        <dbReference type="EMBL" id="GGH19477.1"/>
    </source>
</evidence>
<evidence type="ECO:0008006" key="3">
    <source>
        <dbReference type="Google" id="ProtNLM"/>
    </source>
</evidence>
<comment type="caution">
    <text evidence="1">The sequence shown here is derived from an EMBL/GenBank/DDBJ whole genome shotgun (WGS) entry which is preliminary data.</text>
</comment>
<keyword evidence="2" id="KW-1185">Reference proteome</keyword>
<reference evidence="2" key="1">
    <citation type="journal article" date="2019" name="Int. J. Syst. Evol. Microbiol.">
        <title>The Global Catalogue of Microorganisms (GCM) 10K type strain sequencing project: providing services to taxonomists for standard genome sequencing and annotation.</title>
        <authorList>
            <consortium name="The Broad Institute Genomics Platform"/>
            <consortium name="The Broad Institute Genome Sequencing Center for Infectious Disease"/>
            <person name="Wu L."/>
            <person name="Ma J."/>
        </authorList>
    </citation>
    <scope>NUCLEOTIDE SEQUENCE [LARGE SCALE GENOMIC DNA]</scope>
    <source>
        <strain evidence="2">CGMCC 1.12769</strain>
    </source>
</reference>
<dbReference type="EMBL" id="BMFT01000001">
    <property type="protein sequence ID" value="GGH19477.1"/>
    <property type="molecule type" value="Genomic_DNA"/>
</dbReference>
<sequence length="95" mass="11229">MYEYHEQHYEDVDFSHKDLKYGELTRCTFVRCRFRGTSMEEISTYSSQFIECDFYGAHLNASIHNESAFVNCQFGETNFFVSKFNHCKMTGSDFS</sequence>
<gene>
    <name evidence="1" type="ORF">GCM10008013_16180</name>
</gene>
<proteinExistence type="predicted"/>
<dbReference type="Gene3D" id="2.160.20.80">
    <property type="entry name" value="E3 ubiquitin-protein ligase SopA"/>
    <property type="match status" value="1"/>
</dbReference>
<dbReference type="SUPFAM" id="SSF141571">
    <property type="entry name" value="Pentapeptide repeat-like"/>
    <property type="match status" value="1"/>
</dbReference>
<name>A0ABQ1YB94_9BACL</name>